<dbReference type="Proteomes" id="UP000567293">
    <property type="component" value="Unassembled WGS sequence"/>
</dbReference>
<dbReference type="EMBL" id="JACDQQ010002459">
    <property type="protein sequence ID" value="MBA0088352.1"/>
    <property type="molecule type" value="Genomic_DNA"/>
</dbReference>
<sequence length="93" mass="10227">MSTGENLNANGAVLTEDMVRKGFFRFPQSVEAHLPSAQYAHVGNIQMGFAYPFTVIESDAVPFDEVWYVDDHKALVGRIVNVALSAPKIVTTK</sequence>
<protein>
    <submittedName>
        <fullName evidence="1">Uncharacterized protein</fullName>
    </submittedName>
</protein>
<evidence type="ECO:0000313" key="1">
    <source>
        <dbReference type="EMBL" id="MBA0088352.1"/>
    </source>
</evidence>
<gene>
    <name evidence="1" type="ORF">HRJ53_25485</name>
</gene>
<accession>A0A7V8T031</accession>
<name>A0A7V8T031_9BACT</name>
<comment type="caution">
    <text evidence="1">The sequence shown here is derived from an EMBL/GenBank/DDBJ whole genome shotgun (WGS) entry which is preliminary data.</text>
</comment>
<keyword evidence="2" id="KW-1185">Reference proteome</keyword>
<reference evidence="1" key="1">
    <citation type="submission" date="2020-06" db="EMBL/GenBank/DDBJ databases">
        <title>Legume-microbial interactions unlock mineral nutrients during tropical forest succession.</title>
        <authorList>
            <person name="Epihov D.Z."/>
        </authorList>
    </citation>
    <scope>NUCLEOTIDE SEQUENCE [LARGE SCALE GENOMIC DNA]</scope>
    <source>
        <strain evidence="1">Pan2503</strain>
    </source>
</reference>
<organism evidence="1 2">
    <name type="scientific">Candidatus Acidiferrum panamense</name>
    <dbReference type="NCBI Taxonomy" id="2741543"/>
    <lineage>
        <taxon>Bacteria</taxon>
        <taxon>Pseudomonadati</taxon>
        <taxon>Acidobacteriota</taxon>
        <taxon>Terriglobia</taxon>
        <taxon>Candidatus Acidiferrales</taxon>
        <taxon>Candidatus Acidiferrum</taxon>
    </lineage>
</organism>
<dbReference type="AlphaFoldDB" id="A0A7V8T031"/>
<evidence type="ECO:0000313" key="2">
    <source>
        <dbReference type="Proteomes" id="UP000567293"/>
    </source>
</evidence>
<proteinExistence type="predicted"/>